<protein>
    <recommendedName>
        <fullName evidence="7">Nephrocystin-3</fullName>
    </recommendedName>
</protein>
<dbReference type="InterPro" id="IPR019734">
    <property type="entry name" value="TPR_rpt"/>
</dbReference>
<dbReference type="Pfam" id="PF13374">
    <property type="entry name" value="TPR_10"/>
    <property type="match status" value="8"/>
</dbReference>
<reference evidence="5" key="2">
    <citation type="submission" date="2023-06" db="EMBL/GenBank/DDBJ databases">
        <authorList>
            <consortium name="Lawrence Berkeley National Laboratory"/>
            <person name="Haridas S."/>
            <person name="Hensen N."/>
            <person name="Bonometti L."/>
            <person name="Westerberg I."/>
            <person name="Brannstrom I.O."/>
            <person name="Guillou S."/>
            <person name="Cros-Aarteil S."/>
            <person name="Calhoun S."/>
            <person name="Kuo A."/>
            <person name="Mondo S."/>
            <person name="Pangilinan J."/>
            <person name="Riley R."/>
            <person name="Labutti K."/>
            <person name="Andreopoulos B."/>
            <person name="Lipzen A."/>
            <person name="Chen C."/>
            <person name="Yanf M."/>
            <person name="Daum C."/>
            <person name="Ng V."/>
            <person name="Clum A."/>
            <person name="Steindorff A."/>
            <person name="Ohm R."/>
            <person name="Martin F."/>
            <person name="Silar P."/>
            <person name="Natvig D."/>
            <person name="Lalanne C."/>
            <person name="Gautier V."/>
            <person name="Ament-Velasquez S.L."/>
            <person name="Kruys A."/>
            <person name="Hutchinson M.I."/>
            <person name="Powell A.J."/>
            <person name="Barry K."/>
            <person name="Miller A.N."/>
            <person name="Grigoriev I.V."/>
            <person name="Debuchy R."/>
            <person name="Gladieux P."/>
            <person name="Thoren M.H."/>
            <person name="Johannesson H."/>
        </authorList>
    </citation>
    <scope>NUCLEOTIDE SEQUENCE</scope>
    <source>
        <strain evidence="5">CBS 955.72</strain>
    </source>
</reference>
<dbReference type="InterPro" id="IPR029058">
    <property type="entry name" value="AB_hydrolase_fold"/>
</dbReference>
<dbReference type="Gene3D" id="3.40.50.1820">
    <property type="entry name" value="alpha/beta hydrolase"/>
    <property type="match status" value="1"/>
</dbReference>
<evidence type="ECO:0000313" key="5">
    <source>
        <dbReference type="EMBL" id="KAK3359049.1"/>
    </source>
</evidence>
<organism evidence="5 6">
    <name type="scientific">Lasiosphaeria hispida</name>
    <dbReference type="NCBI Taxonomy" id="260671"/>
    <lineage>
        <taxon>Eukaryota</taxon>
        <taxon>Fungi</taxon>
        <taxon>Dikarya</taxon>
        <taxon>Ascomycota</taxon>
        <taxon>Pezizomycotina</taxon>
        <taxon>Sordariomycetes</taxon>
        <taxon>Sordariomycetidae</taxon>
        <taxon>Sordariales</taxon>
        <taxon>Lasiosphaeriaceae</taxon>
        <taxon>Lasiosphaeria</taxon>
    </lineage>
</organism>
<evidence type="ECO:0000313" key="6">
    <source>
        <dbReference type="Proteomes" id="UP001275084"/>
    </source>
</evidence>
<dbReference type="Gene3D" id="1.25.40.10">
    <property type="entry name" value="Tetratricopeptide repeat domain"/>
    <property type="match status" value="5"/>
</dbReference>
<dbReference type="PANTHER" id="PTHR46082:SF6">
    <property type="entry name" value="AAA+ ATPASE DOMAIN-CONTAINING PROTEIN-RELATED"/>
    <property type="match status" value="1"/>
</dbReference>
<gene>
    <name evidence="5" type="ORF">B0T25DRAFT_564099</name>
</gene>
<feature type="region of interest" description="Disordered" evidence="2">
    <location>
        <begin position="1"/>
        <end position="54"/>
    </location>
</feature>
<dbReference type="InterPro" id="IPR027417">
    <property type="entry name" value="P-loop_NTPase"/>
</dbReference>
<dbReference type="Pfam" id="PF13424">
    <property type="entry name" value="TPR_12"/>
    <property type="match status" value="5"/>
</dbReference>
<dbReference type="Gene3D" id="3.40.50.300">
    <property type="entry name" value="P-loop containing nucleotide triphosphate hydrolases"/>
    <property type="match status" value="1"/>
</dbReference>
<dbReference type="Pfam" id="PF00931">
    <property type="entry name" value="NB-ARC"/>
    <property type="match status" value="1"/>
</dbReference>
<name>A0AAJ0HPH3_9PEZI</name>
<dbReference type="EMBL" id="JAUIQD010000002">
    <property type="protein sequence ID" value="KAK3359049.1"/>
    <property type="molecule type" value="Genomic_DNA"/>
</dbReference>
<dbReference type="Proteomes" id="UP001275084">
    <property type="component" value="Unassembled WGS sequence"/>
</dbReference>
<evidence type="ECO:0000256" key="2">
    <source>
        <dbReference type="SAM" id="MobiDB-lite"/>
    </source>
</evidence>
<feature type="domain" description="NB-ARC" evidence="3">
    <location>
        <begin position="525"/>
        <end position="662"/>
    </location>
</feature>
<keyword evidence="6" id="KW-1185">Reference proteome</keyword>
<dbReference type="InterPro" id="IPR007751">
    <property type="entry name" value="DUF676_lipase-like"/>
</dbReference>
<dbReference type="Pfam" id="PF05057">
    <property type="entry name" value="DUF676"/>
    <property type="match status" value="1"/>
</dbReference>
<evidence type="ECO:0000256" key="1">
    <source>
        <dbReference type="ARBA" id="ARBA00007920"/>
    </source>
</evidence>
<dbReference type="PANTHER" id="PTHR46082">
    <property type="entry name" value="ATP/GTP-BINDING PROTEIN-RELATED"/>
    <property type="match status" value="1"/>
</dbReference>
<sequence length="1697" mass="189558">MSPPMQSASLGPGNQGFQVGQSDAQIHTDFHLPPEAPPTPSATTPSSRDPDLVDRGDILDQIDRRYSEPAARVALAGLGGAGKSQLLTKYAPQIAAKWAQPRQQTWRVRGVPTDFDEAGLADILQQHRALQPPPDNVADDGYDGNSIGNGVQVHTLTPDPRRDQVATVRFRRLPHRLRTLARGGQVTIDVDLSLENTLVGGKRKRDSPTQFAIDQHFCGTTVLFSPSTGNHTVDVLAVPGLGGHPYGSFVDKGDGHMWLSESLPRDMPTARVMIYGYESGLQDSTSFAGLDDLAGSLCNAIRHLLGSGEQRHLILIGHSLGGLLIKAALVQMAESNPEQDQVRKIVGALFFGVPNDGMDIASLIPMVNDQPNRFLLESLSAINSQVLRLQERSFAKFLDQTALNIFCFYETRLSPTAAQDSAGQWKMNGPYRCLVTSFSATSCLPPSLYSSHSAELPRTHSELVKFASYDPEYDKVSDVLRRMHQGRTARGTYAVPLETVHTYTERAELSAEIEQKMKLRHMKGSVPYAVALHGLGGAGKSQLALAYAEKHKDRYNPILWIDATDKEAVRSSFRRCVAELRLPEELAEKQESVLTDRVVQAVLLWLRDRTEADDEWLVIVDNADDVSWGIQQIMPKGNQGSVIVTSRDDRSVRLVPGACEPVYVGAMSPLEGEVLLLQHLQLSVESASEGIRRDCGKVAQRLGYLALAIDLAGAYIGNDSTPENALSQYLSDYDRHRDELLQMDGLQGLLPTQKTVWTVWDTTLEKIRREHSRLQPELLLTFLAQFKGSIVQDELFRLTCLSMATVDAKLDGEADEVMPVGVRQFLPLYKGEWDSFRYRQSRDVLVRYSLLQRVEGRWPGVTMHSLVQWRAVQNEPDRPWRWWYKTFILAACCQMIARQEQPEFRRHLVVHLPDASENDAEDKDRRRYKGFVGSTLGRVYSDEGRWSEAEKLFVQVMETSKTKLGADHPDTLTSMANLASTFWNQGRWSEAEKLFVQVMETSKTKLGADHPDTLTSMANLASTYRNQGRWSEAEKLFVQVMETRKTKLGADHPSTLTSMANLASTYRNQGRWSEAEKLEVQVMETSKTKLGADHPSTLTSMANLASTFWNQGRWSEAEKLFVQVMETRKTKLGADHPSTLTSMANLASTYRNQGRWSDAEKLFVQVMETSKTKLGADHPDTLMSMANLASTYRNQGRWSEAEKLEVQVMETSKTKLGADHPSTLMSMANLASTFWNQGRWSEAEKLEVQVMETSKTKLGADHPDMLMSMANLASTFWNQGRWSEAEKLEVQVMETSKTKLGADHPDTLTSMANLASTYRNQGRWSKAEKLEVQVMETSKTKLGADHPDTLTSMANLASTYRNQGRWSKAEKLEVQVMETSKTKLGADHPDTLTSMANLASTYRNQGRWSKAEKLEVQVMETSKTKLGADHPDTLTSMANLASTYRNQGRWSEAEKLFVQVMETRKTKLGADHPSTLTSMANLASTYRNQGRWSEAEKLEVQVMETSKTKLGADHPNTLKSMANLASTYKNQGRWSEAEKLFVQVMETRKTKLGADHPSTLTSMANLASTFWNQGRWSEAEKLEVQVMETSKTKLGADHPDTLTSMANLASTYRNQGRWSEAEKLEVQVMETSKTKLGADHPDTLTSMANLAFTWEDQGRRADALALMEDCAQTRRRVLGEEHPDTLRSLAAVARWSS</sequence>
<dbReference type="InterPro" id="IPR053137">
    <property type="entry name" value="NLR-like"/>
</dbReference>
<comment type="similarity">
    <text evidence="1">Belongs to the putative lipase ROG1 family.</text>
</comment>
<feature type="compositionally biased region" description="Polar residues" evidence="2">
    <location>
        <begin position="15"/>
        <end position="25"/>
    </location>
</feature>
<evidence type="ECO:0000259" key="4">
    <source>
        <dbReference type="Pfam" id="PF05057"/>
    </source>
</evidence>
<comment type="caution">
    <text evidence="5">The sequence shown here is derived from an EMBL/GenBank/DDBJ whole genome shotgun (WGS) entry which is preliminary data.</text>
</comment>
<dbReference type="InterPro" id="IPR011990">
    <property type="entry name" value="TPR-like_helical_dom_sf"/>
</dbReference>
<dbReference type="PRINTS" id="PR00381">
    <property type="entry name" value="KINESINLIGHT"/>
</dbReference>
<evidence type="ECO:0000259" key="3">
    <source>
        <dbReference type="Pfam" id="PF00931"/>
    </source>
</evidence>
<proteinExistence type="inferred from homology"/>
<feature type="domain" description="DUF676" evidence="4">
    <location>
        <begin position="267"/>
        <end position="344"/>
    </location>
</feature>
<dbReference type="SMART" id="SM00028">
    <property type="entry name" value="TPR"/>
    <property type="match status" value="7"/>
</dbReference>
<reference evidence="5" key="1">
    <citation type="journal article" date="2023" name="Mol. Phylogenet. Evol.">
        <title>Genome-scale phylogeny and comparative genomics of the fungal order Sordariales.</title>
        <authorList>
            <person name="Hensen N."/>
            <person name="Bonometti L."/>
            <person name="Westerberg I."/>
            <person name="Brannstrom I.O."/>
            <person name="Guillou S."/>
            <person name="Cros-Aarteil S."/>
            <person name="Calhoun S."/>
            <person name="Haridas S."/>
            <person name="Kuo A."/>
            <person name="Mondo S."/>
            <person name="Pangilinan J."/>
            <person name="Riley R."/>
            <person name="LaButti K."/>
            <person name="Andreopoulos B."/>
            <person name="Lipzen A."/>
            <person name="Chen C."/>
            <person name="Yan M."/>
            <person name="Daum C."/>
            <person name="Ng V."/>
            <person name="Clum A."/>
            <person name="Steindorff A."/>
            <person name="Ohm R.A."/>
            <person name="Martin F."/>
            <person name="Silar P."/>
            <person name="Natvig D.O."/>
            <person name="Lalanne C."/>
            <person name="Gautier V."/>
            <person name="Ament-Velasquez S.L."/>
            <person name="Kruys A."/>
            <person name="Hutchinson M.I."/>
            <person name="Powell A.J."/>
            <person name="Barry K."/>
            <person name="Miller A.N."/>
            <person name="Grigoriev I.V."/>
            <person name="Debuchy R."/>
            <person name="Gladieux P."/>
            <person name="Hiltunen Thoren M."/>
            <person name="Johannesson H."/>
        </authorList>
    </citation>
    <scope>NUCLEOTIDE SEQUENCE</scope>
    <source>
        <strain evidence="5">CBS 955.72</strain>
    </source>
</reference>
<accession>A0AAJ0HPH3</accession>
<dbReference type="SUPFAM" id="SSF48452">
    <property type="entry name" value="TPR-like"/>
    <property type="match status" value="2"/>
</dbReference>
<dbReference type="InterPro" id="IPR002182">
    <property type="entry name" value="NB-ARC"/>
</dbReference>
<evidence type="ECO:0008006" key="7">
    <source>
        <dbReference type="Google" id="ProtNLM"/>
    </source>
</evidence>
<dbReference type="SUPFAM" id="SSF53474">
    <property type="entry name" value="alpha/beta-Hydrolases"/>
    <property type="match status" value="1"/>
</dbReference>
<dbReference type="GO" id="GO:0043531">
    <property type="term" value="F:ADP binding"/>
    <property type="evidence" value="ECO:0007669"/>
    <property type="project" value="InterPro"/>
</dbReference>
<dbReference type="SUPFAM" id="SSF52540">
    <property type="entry name" value="P-loop containing nucleoside triphosphate hydrolases"/>
    <property type="match status" value="1"/>
</dbReference>